<dbReference type="HOGENOM" id="CLU_677063_0_0_1"/>
<dbReference type="AlphaFoldDB" id="B8C1T8"/>
<keyword evidence="2" id="KW-1185">Reference proteome</keyword>
<organism evidence="1 2">
    <name type="scientific">Thalassiosira pseudonana</name>
    <name type="common">Marine diatom</name>
    <name type="synonym">Cyclotella nana</name>
    <dbReference type="NCBI Taxonomy" id="35128"/>
    <lineage>
        <taxon>Eukaryota</taxon>
        <taxon>Sar</taxon>
        <taxon>Stramenopiles</taxon>
        <taxon>Ochrophyta</taxon>
        <taxon>Bacillariophyta</taxon>
        <taxon>Coscinodiscophyceae</taxon>
        <taxon>Thalassiosirophycidae</taxon>
        <taxon>Thalassiosirales</taxon>
        <taxon>Thalassiosiraceae</taxon>
        <taxon>Thalassiosira</taxon>
    </lineage>
</organism>
<dbReference type="GeneID" id="7448472"/>
<dbReference type="GO" id="GO:0016788">
    <property type="term" value="F:hydrolase activity, acting on ester bonds"/>
    <property type="evidence" value="ECO:0007669"/>
    <property type="project" value="InterPro"/>
</dbReference>
<dbReference type="eggNOG" id="KOG3020">
    <property type="taxonomic scope" value="Eukaryota"/>
</dbReference>
<dbReference type="InterPro" id="IPR001130">
    <property type="entry name" value="TatD-like"/>
</dbReference>
<dbReference type="InParanoid" id="B8C1T8"/>
<dbReference type="RefSeq" id="XP_002290525.1">
    <property type="nucleotide sequence ID" value="XM_002290489.1"/>
</dbReference>
<dbReference type="PANTHER" id="PTHR47345">
    <property type="entry name" value="CUT9-INTERACTING PROTEIN SCN1"/>
    <property type="match status" value="1"/>
</dbReference>
<evidence type="ECO:0000313" key="1">
    <source>
        <dbReference type="EMBL" id="EED92277.1"/>
    </source>
</evidence>
<dbReference type="InterPro" id="IPR032466">
    <property type="entry name" value="Metal_Hydrolase"/>
</dbReference>
<dbReference type="OMA" id="FTGTAHH"/>
<reference evidence="1 2" key="2">
    <citation type="journal article" date="2008" name="Nature">
        <title>The Phaeodactylum genome reveals the evolutionary history of diatom genomes.</title>
        <authorList>
            <person name="Bowler C."/>
            <person name="Allen A.E."/>
            <person name="Badger J.H."/>
            <person name="Grimwood J."/>
            <person name="Jabbari K."/>
            <person name="Kuo A."/>
            <person name="Maheswari U."/>
            <person name="Martens C."/>
            <person name="Maumus F."/>
            <person name="Otillar R.P."/>
            <person name="Rayko E."/>
            <person name="Salamov A."/>
            <person name="Vandepoele K."/>
            <person name="Beszteri B."/>
            <person name="Gruber A."/>
            <person name="Heijde M."/>
            <person name="Katinka M."/>
            <person name="Mock T."/>
            <person name="Valentin K."/>
            <person name="Verret F."/>
            <person name="Berges J.A."/>
            <person name="Brownlee C."/>
            <person name="Cadoret J.P."/>
            <person name="Chiovitti A."/>
            <person name="Choi C.J."/>
            <person name="Coesel S."/>
            <person name="De Martino A."/>
            <person name="Detter J.C."/>
            <person name="Durkin C."/>
            <person name="Falciatore A."/>
            <person name="Fournet J."/>
            <person name="Haruta M."/>
            <person name="Huysman M.J."/>
            <person name="Jenkins B.D."/>
            <person name="Jiroutova K."/>
            <person name="Jorgensen R.E."/>
            <person name="Joubert Y."/>
            <person name="Kaplan A."/>
            <person name="Kroger N."/>
            <person name="Kroth P.G."/>
            <person name="La Roche J."/>
            <person name="Lindquist E."/>
            <person name="Lommer M."/>
            <person name="Martin-Jezequel V."/>
            <person name="Lopez P.J."/>
            <person name="Lucas S."/>
            <person name="Mangogna M."/>
            <person name="McGinnis K."/>
            <person name="Medlin L.K."/>
            <person name="Montsant A."/>
            <person name="Oudot-Le Secq M.P."/>
            <person name="Napoli C."/>
            <person name="Obornik M."/>
            <person name="Parker M.S."/>
            <person name="Petit J.L."/>
            <person name="Porcel B.M."/>
            <person name="Poulsen N."/>
            <person name="Robison M."/>
            <person name="Rychlewski L."/>
            <person name="Rynearson T.A."/>
            <person name="Schmutz J."/>
            <person name="Shapiro H."/>
            <person name="Siaut M."/>
            <person name="Stanley M."/>
            <person name="Sussman M.R."/>
            <person name="Taylor A.R."/>
            <person name="Vardi A."/>
            <person name="von Dassow P."/>
            <person name="Vyverman W."/>
            <person name="Willis A."/>
            <person name="Wyrwicz L.S."/>
            <person name="Rokhsar D.S."/>
            <person name="Weissenbach J."/>
            <person name="Armbrust E.V."/>
            <person name="Green B.R."/>
            <person name="Van de Peer Y."/>
            <person name="Grigoriev I.V."/>
        </authorList>
    </citation>
    <scope>NUCLEOTIDE SEQUENCE [LARGE SCALE GENOMIC DNA]</scope>
    <source>
        <strain evidence="1 2">CCMP1335</strain>
    </source>
</reference>
<evidence type="ECO:0000313" key="2">
    <source>
        <dbReference type="Proteomes" id="UP000001449"/>
    </source>
</evidence>
<reference evidence="1 2" key="1">
    <citation type="journal article" date="2004" name="Science">
        <title>The genome of the diatom Thalassiosira pseudonana: ecology, evolution, and metabolism.</title>
        <authorList>
            <person name="Armbrust E.V."/>
            <person name="Berges J.A."/>
            <person name="Bowler C."/>
            <person name="Green B.R."/>
            <person name="Martinez D."/>
            <person name="Putnam N.H."/>
            <person name="Zhou S."/>
            <person name="Allen A.E."/>
            <person name="Apt K.E."/>
            <person name="Bechner M."/>
            <person name="Brzezinski M.A."/>
            <person name="Chaal B.K."/>
            <person name="Chiovitti A."/>
            <person name="Davis A.K."/>
            <person name="Demarest M.S."/>
            <person name="Detter J.C."/>
            <person name="Glavina T."/>
            <person name="Goodstein D."/>
            <person name="Hadi M.Z."/>
            <person name="Hellsten U."/>
            <person name="Hildebrand M."/>
            <person name="Jenkins B.D."/>
            <person name="Jurka J."/>
            <person name="Kapitonov V.V."/>
            <person name="Kroger N."/>
            <person name="Lau W.W."/>
            <person name="Lane T.W."/>
            <person name="Larimer F.W."/>
            <person name="Lippmeier J.C."/>
            <person name="Lucas S."/>
            <person name="Medina M."/>
            <person name="Montsant A."/>
            <person name="Obornik M."/>
            <person name="Parker M.S."/>
            <person name="Palenik B."/>
            <person name="Pazour G.J."/>
            <person name="Richardson P.M."/>
            <person name="Rynearson T.A."/>
            <person name="Saito M.A."/>
            <person name="Schwartz D.C."/>
            <person name="Thamatrakoln K."/>
            <person name="Valentin K."/>
            <person name="Vardi A."/>
            <person name="Wilkerson F.P."/>
            <person name="Rokhsar D.S."/>
        </authorList>
    </citation>
    <scope>NUCLEOTIDE SEQUENCE [LARGE SCALE GENOMIC DNA]</scope>
    <source>
        <strain evidence="1 2">CCMP1335</strain>
    </source>
</reference>
<dbReference type="PaxDb" id="35128-Thaps5046"/>
<dbReference type="PANTHER" id="PTHR47345:SF1">
    <property type="entry name" value="CUT9-INTERACTING PROTEIN SCN1"/>
    <property type="match status" value="1"/>
</dbReference>
<proteinExistence type="predicted"/>
<dbReference type="KEGG" id="tps:THAPSDRAFT_5046"/>
<dbReference type="SUPFAM" id="SSF51556">
    <property type="entry name" value="Metallo-dependent hydrolases"/>
    <property type="match status" value="1"/>
</dbReference>
<gene>
    <name evidence="1" type="ORF">THAPSDRAFT_5046</name>
</gene>
<sequence>MDALSPSPSCPCCSFLIEGMFLPWTEDDTTNSIDEVQTSLKDLTISAYDDLMTPTEAWKMIADDAKPDEILLVDTHGHPHLQRGIQYASETTTATDYSAKGVISLTCAVSPLDWKDTLEYASQSPTILPALGIHPWYIGDIIVDKEYTSSHGDDIEKYLRWDWLNELETHLSQHPHLIVGEIGLCKMARFVREFPKEFGGKATALRLQKLVFRKQMELAAKFSRSVSVHCVNAHGLFMEVLRDILNEANDDCIGIDTADKSLMNKRLRGVFPPAIAMHSFTGTAHHVQEILSFEKELLNQEGAKRQRNQKKQHMEESSNKQDGLFYFGFSHAVNHVMCTSDKARRKGTEAVCVVPSGRLLVESDVHASEDVVLGTAGAVAYVASARGEAVKEVAEHTTRNGLRFLVS</sequence>
<dbReference type="Proteomes" id="UP000001449">
    <property type="component" value="Chromosome 5"/>
</dbReference>
<dbReference type="Gene3D" id="3.20.20.140">
    <property type="entry name" value="Metal-dependent hydrolases"/>
    <property type="match status" value="1"/>
</dbReference>
<dbReference type="Pfam" id="PF01026">
    <property type="entry name" value="TatD_DNase"/>
    <property type="match status" value="1"/>
</dbReference>
<protein>
    <submittedName>
        <fullName evidence="1">Uncharacterized protein</fullName>
    </submittedName>
</protein>
<dbReference type="InterPro" id="IPR053044">
    <property type="entry name" value="Metallo-hydrolase/TatD-type"/>
</dbReference>
<accession>B8C1T8</accession>
<dbReference type="EMBL" id="CM000642">
    <property type="protein sequence ID" value="EED92277.1"/>
    <property type="molecule type" value="Genomic_DNA"/>
</dbReference>
<name>B8C1T8_THAPS</name>